<name>A0A1A8EXP4_9TELE</name>
<sequence>CDVIGTDPLSSCLEMETWSPYIQQTVRPGFCAAQRRFAVYDFERQLRVSLVRTDQ</sequence>
<reference evidence="1" key="2">
    <citation type="submission" date="2016-06" db="EMBL/GenBank/DDBJ databases">
        <title>The genome of a short-lived fish provides insights into sex chromosome evolution and the genetic control of aging.</title>
        <authorList>
            <person name="Reichwald K."/>
            <person name="Felder M."/>
            <person name="Petzold A."/>
            <person name="Koch P."/>
            <person name="Groth M."/>
            <person name="Platzer M."/>
        </authorList>
    </citation>
    <scope>NUCLEOTIDE SEQUENCE</scope>
    <source>
        <tissue evidence="1">Brain</tissue>
    </source>
</reference>
<evidence type="ECO:0000313" key="1">
    <source>
        <dbReference type="EMBL" id="SBQ51900.1"/>
    </source>
</evidence>
<dbReference type="EMBL" id="HAEB01005373">
    <property type="protein sequence ID" value="SBQ51900.1"/>
    <property type="molecule type" value="Transcribed_RNA"/>
</dbReference>
<dbReference type="AlphaFoldDB" id="A0A1A8EXP4"/>
<protein>
    <submittedName>
        <fullName evidence="1">Plac8 onzin related protein 2</fullName>
    </submittedName>
</protein>
<feature type="non-terminal residue" evidence="1">
    <location>
        <position position="1"/>
    </location>
</feature>
<gene>
    <name evidence="1" type="primary">PONZR2</name>
</gene>
<organism evidence="1">
    <name type="scientific">Nothobranchius korthausae</name>
    <dbReference type="NCBI Taxonomy" id="1143690"/>
    <lineage>
        <taxon>Eukaryota</taxon>
        <taxon>Metazoa</taxon>
        <taxon>Chordata</taxon>
        <taxon>Craniata</taxon>
        <taxon>Vertebrata</taxon>
        <taxon>Euteleostomi</taxon>
        <taxon>Actinopterygii</taxon>
        <taxon>Neopterygii</taxon>
        <taxon>Teleostei</taxon>
        <taxon>Neoteleostei</taxon>
        <taxon>Acanthomorphata</taxon>
        <taxon>Ovalentaria</taxon>
        <taxon>Atherinomorphae</taxon>
        <taxon>Cyprinodontiformes</taxon>
        <taxon>Nothobranchiidae</taxon>
        <taxon>Nothobranchius</taxon>
    </lineage>
</organism>
<accession>A0A1A8EXP4</accession>
<proteinExistence type="predicted"/>
<reference evidence="1" key="1">
    <citation type="submission" date="2016-05" db="EMBL/GenBank/DDBJ databases">
        <authorList>
            <person name="Lavstsen T."/>
            <person name="Jespersen J.S."/>
        </authorList>
    </citation>
    <scope>NUCLEOTIDE SEQUENCE</scope>
    <source>
        <tissue evidence="1">Brain</tissue>
    </source>
</reference>